<comment type="caution">
    <text evidence="1">The sequence shown here is derived from an EMBL/GenBank/DDBJ whole genome shotgun (WGS) entry which is preliminary data.</text>
</comment>
<proteinExistence type="predicted"/>
<dbReference type="EMBL" id="JAACAK010000148">
    <property type="protein sequence ID" value="NIR76797.1"/>
    <property type="molecule type" value="Genomic_DNA"/>
</dbReference>
<organism evidence="1 2">
    <name type="scientific">Candidatus Kutchimonas denitrificans</name>
    <dbReference type="NCBI Taxonomy" id="3056748"/>
    <lineage>
        <taxon>Bacteria</taxon>
        <taxon>Pseudomonadati</taxon>
        <taxon>Gemmatimonadota</taxon>
        <taxon>Gemmatimonadia</taxon>
        <taxon>Candidatus Palauibacterales</taxon>
        <taxon>Candidatus Palauibacteraceae</taxon>
        <taxon>Candidatus Kutchimonas</taxon>
    </lineage>
</organism>
<evidence type="ECO:0000313" key="2">
    <source>
        <dbReference type="Proteomes" id="UP000702544"/>
    </source>
</evidence>
<reference evidence="1 2" key="1">
    <citation type="submission" date="2020-01" db="EMBL/GenBank/DDBJ databases">
        <title>Genomes assembled from Gulf of Kutch pelagic sediment metagenomes.</title>
        <authorList>
            <person name="Chandrashekar M."/>
            <person name="Mahajan M.S."/>
            <person name="Dave K.J."/>
            <person name="Vatsa P."/>
            <person name="Nathani N.M."/>
        </authorList>
    </citation>
    <scope>NUCLEOTIDE SEQUENCE [LARGE SCALE GENOMIC DNA]</scope>
    <source>
        <strain evidence="1">KS3-K002</strain>
    </source>
</reference>
<name>A0AAE4ZCC5_9BACT</name>
<dbReference type="AlphaFoldDB" id="A0AAE4ZCC5"/>
<gene>
    <name evidence="1" type="ORF">GWO12_17100</name>
</gene>
<sequence>MSQKTKPVVRELGFSETDRDEIYYAVEDEGHVMDEGGALVTLKGDVAHCKAHDSTRHLSRGCWHIQALRREIQGE</sequence>
<evidence type="ECO:0000313" key="1">
    <source>
        <dbReference type="EMBL" id="NIR76797.1"/>
    </source>
</evidence>
<protein>
    <submittedName>
        <fullName evidence="1">Uncharacterized protein</fullName>
    </submittedName>
</protein>
<accession>A0AAE4ZCC5</accession>
<dbReference type="Proteomes" id="UP000702544">
    <property type="component" value="Unassembled WGS sequence"/>
</dbReference>